<dbReference type="Gene3D" id="2.40.30.170">
    <property type="match status" value="1"/>
</dbReference>
<dbReference type="Gene3D" id="1.10.287.470">
    <property type="entry name" value="Helix hairpin bin"/>
    <property type="match status" value="1"/>
</dbReference>
<keyword evidence="2" id="KW-0472">Membrane</keyword>
<dbReference type="Gene3D" id="2.40.50.100">
    <property type="match status" value="1"/>
</dbReference>
<keyword evidence="3" id="KW-0614">Plasmid</keyword>
<dbReference type="PANTHER" id="PTHR30386">
    <property type="entry name" value="MEMBRANE FUSION SUBUNIT OF EMRAB-TOLC MULTIDRUG EFFLUX PUMP"/>
    <property type="match status" value="1"/>
</dbReference>
<dbReference type="RefSeq" id="WP_343211620.1">
    <property type="nucleotide sequence ID" value="NZ_CP123586.1"/>
</dbReference>
<dbReference type="PANTHER" id="PTHR30386:SF28">
    <property type="entry name" value="EXPORTED PROTEIN"/>
    <property type="match status" value="1"/>
</dbReference>
<dbReference type="EMBL" id="CP123586">
    <property type="protein sequence ID" value="WZK91395.1"/>
    <property type="molecule type" value="Genomic_DNA"/>
</dbReference>
<gene>
    <name evidence="3" type="ORF">QEZ52_21895</name>
</gene>
<dbReference type="SUPFAM" id="SSF51230">
    <property type="entry name" value="Single hybrid motif"/>
    <property type="match status" value="1"/>
</dbReference>
<evidence type="ECO:0000313" key="4">
    <source>
        <dbReference type="Proteomes" id="UP001623232"/>
    </source>
</evidence>
<dbReference type="Proteomes" id="UP001623232">
    <property type="component" value="Plasmid unnamed2"/>
</dbReference>
<keyword evidence="1" id="KW-0175">Coiled coil</keyword>
<evidence type="ECO:0000256" key="1">
    <source>
        <dbReference type="SAM" id="Coils"/>
    </source>
</evidence>
<keyword evidence="4" id="KW-1185">Reference proteome</keyword>
<protein>
    <submittedName>
        <fullName evidence="3">Biotin/lipoyl-binding protein</fullName>
    </submittedName>
</protein>
<geneLocation type="plasmid" evidence="3 4">
    <name>unnamed2</name>
</geneLocation>
<feature type="transmembrane region" description="Helical" evidence="2">
    <location>
        <begin position="37"/>
        <end position="54"/>
    </location>
</feature>
<dbReference type="InterPro" id="IPR050739">
    <property type="entry name" value="MFP"/>
</dbReference>
<keyword evidence="2" id="KW-0812">Transmembrane</keyword>
<sequence length="343" mass="39108">MEVRFDGVKKTDPTNHEGFQVNYAAPKRAGFRWRWRFMVLLVISPILIWGWLVLQEEILVRADGILTTEPIRLSASNPGFVTSIPVAPGDNVSIGQKLLDLTSPEVDRKIQHWSNNLEVLTTYQDQMIASLRVTLDAYTKRLEESRRKQDKIAARYQQLADKGLFKLSDQMQLNEMRRALSHDERQHIVDLERLESLRYTHDLADEIRAIELEIAVAEVQQQQLDTRANEDGVVNRIFVKEGEYVTEGDLLIELSNYDTPVVNVFLQPEGIGRARVGNPVVVIFPDRVRYDGVVKEPPQITETIPAALAGPFEGSKRAIKVVVALDEEPEFWVEGLPVEVRFK</sequence>
<accession>A0ABZ2Y2W2</accession>
<keyword evidence="2" id="KW-1133">Transmembrane helix</keyword>
<organism evidence="3 4">
    <name type="scientific">Aliisedimentitalea scapharcae</name>
    <dbReference type="NCBI Taxonomy" id="1524259"/>
    <lineage>
        <taxon>Bacteria</taxon>
        <taxon>Pseudomonadati</taxon>
        <taxon>Pseudomonadota</taxon>
        <taxon>Alphaproteobacteria</taxon>
        <taxon>Rhodobacterales</taxon>
        <taxon>Roseobacteraceae</taxon>
        <taxon>Aliisedimentitalea</taxon>
    </lineage>
</organism>
<dbReference type="InterPro" id="IPR011053">
    <property type="entry name" value="Single_hybrid_motif"/>
</dbReference>
<evidence type="ECO:0000256" key="2">
    <source>
        <dbReference type="SAM" id="Phobius"/>
    </source>
</evidence>
<feature type="coiled-coil region" evidence="1">
    <location>
        <begin position="128"/>
        <end position="162"/>
    </location>
</feature>
<name>A0ABZ2Y2W2_9RHOB</name>
<proteinExistence type="predicted"/>
<evidence type="ECO:0000313" key="3">
    <source>
        <dbReference type="EMBL" id="WZK91395.1"/>
    </source>
</evidence>
<reference evidence="3 4" key="1">
    <citation type="submission" date="2023-04" db="EMBL/GenBank/DDBJ databases">
        <title>Complete genome sequence of Alisedimentitalea scapharcae.</title>
        <authorList>
            <person name="Rong J.-C."/>
            <person name="Yi M.-L."/>
            <person name="Zhao Q."/>
        </authorList>
    </citation>
    <scope>NUCLEOTIDE SEQUENCE [LARGE SCALE GENOMIC DNA]</scope>
    <source>
        <strain evidence="3 4">KCTC 42119</strain>
        <plasmid evidence="3 4">unnamed2</plasmid>
    </source>
</reference>